<dbReference type="InterPro" id="IPR008920">
    <property type="entry name" value="TF_FadR/GntR_C"/>
</dbReference>
<dbReference type="PROSITE" id="PS50949">
    <property type="entry name" value="HTH_GNTR"/>
    <property type="match status" value="1"/>
</dbReference>
<evidence type="ECO:0000256" key="4">
    <source>
        <dbReference type="SAM" id="MobiDB-lite"/>
    </source>
</evidence>
<dbReference type="SUPFAM" id="SSF48008">
    <property type="entry name" value="GntR ligand-binding domain-like"/>
    <property type="match status" value="1"/>
</dbReference>
<dbReference type="RefSeq" id="WP_322465303.1">
    <property type="nucleotide sequence ID" value="NZ_JAXOJX010000012.1"/>
</dbReference>
<sequence>MATEQAQGPAAGRPGCGTLADRVTASLMQQVRGGTYPPNSRLPPEPVLAQQFGVSRTVIREAVSRLKSEGLVETRQGSGTVVLGPQATHTFRIAAPGGDIEVRAVQEVRCGLESEMAALAAARRSDAQNERIQRALRRIADAVADGGDGVAEDMAFHAAIAQAADNPLLTSLLDFIGRALRDVITVTRANEARREDFARQVELEHAAIAEAIARQDVEGARTSALRHMQASIERITVAEAERNKAEKTRHSRSGKSVR</sequence>
<evidence type="ECO:0000313" key="7">
    <source>
        <dbReference type="Proteomes" id="UP001293718"/>
    </source>
</evidence>
<evidence type="ECO:0000256" key="3">
    <source>
        <dbReference type="ARBA" id="ARBA00023163"/>
    </source>
</evidence>
<feature type="region of interest" description="Disordered" evidence="4">
    <location>
        <begin position="239"/>
        <end position="258"/>
    </location>
</feature>
<organism evidence="6 7">
    <name type="scientific">Azohydromonas lata</name>
    <dbReference type="NCBI Taxonomy" id="45677"/>
    <lineage>
        <taxon>Bacteria</taxon>
        <taxon>Pseudomonadati</taxon>
        <taxon>Pseudomonadota</taxon>
        <taxon>Betaproteobacteria</taxon>
        <taxon>Burkholderiales</taxon>
        <taxon>Sphaerotilaceae</taxon>
        <taxon>Azohydromonas</taxon>
    </lineage>
</organism>
<dbReference type="PANTHER" id="PTHR43537:SF5">
    <property type="entry name" value="UXU OPERON TRANSCRIPTIONAL REGULATOR"/>
    <property type="match status" value="1"/>
</dbReference>
<dbReference type="Pfam" id="PF00392">
    <property type="entry name" value="GntR"/>
    <property type="match status" value="1"/>
</dbReference>
<protein>
    <submittedName>
        <fullName evidence="6">FCD domain-containing protein</fullName>
    </submittedName>
</protein>
<dbReference type="CDD" id="cd07377">
    <property type="entry name" value="WHTH_GntR"/>
    <property type="match status" value="1"/>
</dbReference>
<dbReference type="InterPro" id="IPR011711">
    <property type="entry name" value="GntR_C"/>
</dbReference>
<name>A0ABU5ICM2_9BURK</name>
<keyword evidence="7" id="KW-1185">Reference proteome</keyword>
<dbReference type="Gene3D" id="1.20.120.530">
    <property type="entry name" value="GntR ligand-binding domain-like"/>
    <property type="match status" value="1"/>
</dbReference>
<keyword evidence="2" id="KW-0238">DNA-binding</keyword>
<evidence type="ECO:0000256" key="2">
    <source>
        <dbReference type="ARBA" id="ARBA00023125"/>
    </source>
</evidence>
<evidence type="ECO:0000313" key="6">
    <source>
        <dbReference type="EMBL" id="MDZ5456867.1"/>
    </source>
</evidence>
<accession>A0ABU5ICM2</accession>
<dbReference type="InterPro" id="IPR000524">
    <property type="entry name" value="Tscrpt_reg_HTH_GntR"/>
</dbReference>
<dbReference type="EMBL" id="JAXOJX010000012">
    <property type="protein sequence ID" value="MDZ5456867.1"/>
    <property type="molecule type" value="Genomic_DNA"/>
</dbReference>
<keyword evidence="1" id="KW-0805">Transcription regulation</keyword>
<gene>
    <name evidence="6" type="ORF">SM757_09820</name>
</gene>
<dbReference type="SUPFAM" id="SSF46785">
    <property type="entry name" value="Winged helix' DNA-binding domain"/>
    <property type="match status" value="1"/>
</dbReference>
<evidence type="ECO:0000256" key="1">
    <source>
        <dbReference type="ARBA" id="ARBA00023015"/>
    </source>
</evidence>
<dbReference type="SMART" id="SM00895">
    <property type="entry name" value="FCD"/>
    <property type="match status" value="1"/>
</dbReference>
<reference evidence="6 7" key="1">
    <citation type="submission" date="2023-11" db="EMBL/GenBank/DDBJ databases">
        <title>Draft genome of Azohydromonas lata strain H1 (DSM1123), a polyhydroxyalkanoate producer.</title>
        <authorList>
            <person name="Traversa D."/>
            <person name="D'Addabbo P."/>
            <person name="Pazzani C."/>
            <person name="Manzari C."/>
            <person name="Chiara M."/>
            <person name="Scrascia M."/>
        </authorList>
    </citation>
    <scope>NUCLEOTIDE SEQUENCE [LARGE SCALE GENOMIC DNA]</scope>
    <source>
        <strain evidence="6 7">H1</strain>
    </source>
</reference>
<dbReference type="InterPro" id="IPR036388">
    <property type="entry name" value="WH-like_DNA-bd_sf"/>
</dbReference>
<feature type="domain" description="HTH gntR-type" evidence="5">
    <location>
        <begin position="17"/>
        <end position="85"/>
    </location>
</feature>
<dbReference type="SMART" id="SM00345">
    <property type="entry name" value="HTH_GNTR"/>
    <property type="match status" value="1"/>
</dbReference>
<dbReference type="PANTHER" id="PTHR43537">
    <property type="entry name" value="TRANSCRIPTIONAL REGULATOR, GNTR FAMILY"/>
    <property type="match status" value="1"/>
</dbReference>
<evidence type="ECO:0000259" key="5">
    <source>
        <dbReference type="PROSITE" id="PS50949"/>
    </source>
</evidence>
<dbReference type="Gene3D" id="1.10.10.10">
    <property type="entry name" value="Winged helix-like DNA-binding domain superfamily/Winged helix DNA-binding domain"/>
    <property type="match status" value="1"/>
</dbReference>
<feature type="compositionally biased region" description="Basic and acidic residues" evidence="4">
    <location>
        <begin position="239"/>
        <end position="248"/>
    </location>
</feature>
<dbReference type="InterPro" id="IPR036390">
    <property type="entry name" value="WH_DNA-bd_sf"/>
</dbReference>
<feature type="compositionally biased region" description="Basic residues" evidence="4">
    <location>
        <begin position="249"/>
        <end position="258"/>
    </location>
</feature>
<dbReference type="Proteomes" id="UP001293718">
    <property type="component" value="Unassembled WGS sequence"/>
</dbReference>
<proteinExistence type="predicted"/>
<dbReference type="PRINTS" id="PR00035">
    <property type="entry name" value="HTHGNTR"/>
</dbReference>
<keyword evidence="3" id="KW-0804">Transcription</keyword>
<comment type="caution">
    <text evidence="6">The sequence shown here is derived from an EMBL/GenBank/DDBJ whole genome shotgun (WGS) entry which is preliminary data.</text>
</comment>
<dbReference type="Pfam" id="PF07729">
    <property type="entry name" value="FCD"/>
    <property type="match status" value="1"/>
</dbReference>